<feature type="transmembrane region" description="Helical" evidence="1">
    <location>
        <begin position="311"/>
        <end position="333"/>
    </location>
</feature>
<dbReference type="AlphaFoldDB" id="A0A382ICN2"/>
<feature type="non-terminal residue" evidence="2">
    <location>
        <position position="361"/>
    </location>
</feature>
<accession>A0A382ICN2</accession>
<proteinExistence type="predicted"/>
<keyword evidence="1" id="KW-1133">Transmembrane helix</keyword>
<dbReference type="EMBL" id="UINC01066511">
    <property type="protein sequence ID" value="SVB97298.1"/>
    <property type="molecule type" value="Genomic_DNA"/>
</dbReference>
<gene>
    <name evidence="2" type="ORF">METZ01_LOCUS250152</name>
</gene>
<reference evidence="2" key="1">
    <citation type="submission" date="2018-05" db="EMBL/GenBank/DDBJ databases">
        <authorList>
            <person name="Lanie J.A."/>
            <person name="Ng W.-L."/>
            <person name="Kazmierczak K.M."/>
            <person name="Andrzejewski T.M."/>
            <person name="Davidsen T.M."/>
            <person name="Wayne K.J."/>
            <person name="Tettelin H."/>
            <person name="Glass J.I."/>
            <person name="Rusch D."/>
            <person name="Podicherti R."/>
            <person name="Tsui H.-C.T."/>
            <person name="Winkler M.E."/>
        </authorList>
    </citation>
    <scope>NUCLEOTIDE SEQUENCE</scope>
</reference>
<sequence>VLVKVAVKLFILGLVPFLFLQPTSVFGSEIENIQGMIINESQAHQHGGEFSVILHVFKPDKSLETFTANTDPSGSFLLQAIPLSADFRYVISTNHEDIEYAKEIPLKELMDNIRLSVFDTTESLKTLSIDSHLWLLKDVHPKTRHILITEIVMVNNNGNLVFAPNLSDPSKMNFLRFSLPAGYSELHMETDVGSGNILEVGTGFGMTSPIPPGPHQIIFTYTIPYHNDQIAITRKFLQELDVLQVLFPTNHGSISSPNLEELESTIIGDVTYHAWAARNVLGGSTIIVNLTNLKEPSISDILFAERTIKKYLIIGIPSALGLILLITLILVSVRPLSTALRNLNRQNYHQFNNLESNSALL</sequence>
<name>A0A382ICN2_9ZZZZ</name>
<protein>
    <recommendedName>
        <fullName evidence="3">Carboxypeptidase regulatory-like domain-containing protein</fullName>
    </recommendedName>
</protein>
<keyword evidence="1" id="KW-0472">Membrane</keyword>
<evidence type="ECO:0000256" key="1">
    <source>
        <dbReference type="SAM" id="Phobius"/>
    </source>
</evidence>
<keyword evidence="1" id="KW-0812">Transmembrane</keyword>
<evidence type="ECO:0008006" key="3">
    <source>
        <dbReference type="Google" id="ProtNLM"/>
    </source>
</evidence>
<feature type="non-terminal residue" evidence="2">
    <location>
        <position position="1"/>
    </location>
</feature>
<evidence type="ECO:0000313" key="2">
    <source>
        <dbReference type="EMBL" id="SVB97298.1"/>
    </source>
</evidence>
<organism evidence="2">
    <name type="scientific">marine metagenome</name>
    <dbReference type="NCBI Taxonomy" id="408172"/>
    <lineage>
        <taxon>unclassified sequences</taxon>
        <taxon>metagenomes</taxon>
        <taxon>ecological metagenomes</taxon>
    </lineage>
</organism>